<dbReference type="SUPFAM" id="SSF51445">
    <property type="entry name" value="(Trans)glycosidases"/>
    <property type="match status" value="1"/>
</dbReference>
<dbReference type="FunFam" id="3.20.20.80:FF:000067">
    <property type="entry name" value="Glucan 1,3-beta-glucosidase A"/>
    <property type="match status" value="1"/>
</dbReference>
<dbReference type="EMBL" id="JADCNM010000002">
    <property type="protein sequence ID" value="KAG0495007.1"/>
    <property type="molecule type" value="Genomic_DNA"/>
</dbReference>
<dbReference type="GO" id="GO:0051015">
    <property type="term" value="F:actin filament binding"/>
    <property type="evidence" value="ECO:0007669"/>
    <property type="project" value="InterPro"/>
</dbReference>
<dbReference type="InterPro" id="IPR008999">
    <property type="entry name" value="Actin-crosslinking"/>
</dbReference>
<evidence type="ECO:0000313" key="11">
    <source>
        <dbReference type="Proteomes" id="UP000639772"/>
    </source>
</evidence>
<evidence type="ECO:0000259" key="7">
    <source>
        <dbReference type="Pfam" id="PF25490"/>
    </source>
</evidence>
<keyword evidence="2 4" id="KW-0378">Hydrolase</keyword>
<dbReference type="InterPro" id="IPR001547">
    <property type="entry name" value="Glyco_hydro_5"/>
</dbReference>
<accession>A0A835RQE0</accession>
<evidence type="ECO:0000256" key="2">
    <source>
        <dbReference type="ARBA" id="ARBA00022801"/>
    </source>
</evidence>
<evidence type="ECO:0000256" key="5">
    <source>
        <dbReference type="SAM" id="SignalP"/>
    </source>
</evidence>
<dbReference type="GO" id="GO:0005737">
    <property type="term" value="C:cytoplasm"/>
    <property type="evidence" value="ECO:0007669"/>
    <property type="project" value="TreeGrafter"/>
</dbReference>
<dbReference type="Pfam" id="PF25490">
    <property type="entry name" value="DUF7910"/>
    <property type="match status" value="1"/>
</dbReference>
<evidence type="ECO:0000313" key="9">
    <source>
        <dbReference type="EMBL" id="KAG0495007.1"/>
    </source>
</evidence>
<dbReference type="GO" id="GO:0051017">
    <property type="term" value="P:actin filament bundle assembly"/>
    <property type="evidence" value="ECO:0007669"/>
    <property type="project" value="TreeGrafter"/>
</dbReference>
<dbReference type="Proteomes" id="UP000636800">
    <property type="component" value="Chromosome 2"/>
</dbReference>
<sequence length="509" mass="57034">MESFSCLLLLFLFSCLSPISQSIRPTPTIRSPSPVKAVNLGGWLVTEGWITPNLFDEIPVNKDLLDGTQIQLKSITQNNFFSAENGGGSVVDANRPSASGWETFKLWRITESTFQFRVFNWQFFGLDDQARLVAVSTSTDDSDSSKTFELVRNDDDPNRIRLKAPNGSFLQANSDGSVTANHPEDTNWGDDDPSVFLLNVVGQLQGEFQVTNGYGHDKASSVMTEHWNTFIVEDDFKFMSHNGITAVRIQVGWWIMFDPNPPSPFVGGSLQALDNAVNWAEKYKLKVIIDLHAAPGSQNGWEHSGTRDGLLSWGQTDDTIDQTVAIINFLASRYASRSGLYAIELINEPLAPGVTLDSLERYYKAGYNAVRNYTDVYVIMSNRLSIDDPTELVQFASGFARSVIDVHYYNLFSSIFEGMTVQQNINYVYDNRASTLGSLMVSNGPLIFIGEWVDEMDESNASEGDYQHFGAAQLDVYGRATFGWSYWTLKNVDEHWSLEWMIKNGYITL</sequence>
<feature type="chain" id="PRO_5033643003" description="Mannan endo-1,4-beta-mannosidase" evidence="5">
    <location>
        <begin position="23"/>
        <end position="509"/>
    </location>
</feature>
<evidence type="ECO:0000256" key="4">
    <source>
        <dbReference type="RuleBase" id="RU361153"/>
    </source>
</evidence>
<dbReference type="PANTHER" id="PTHR10551">
    <property type="entry name" value="FASCIN"/>
    <property type="match status" value="1"/>
</dbReference>
<dbReference type="GO" id="GO:0016477">
    <property type="term" value="P:cell migration"/>
    <property type="evidence" value="ECO:0007669"/>
    <property type="project" value="TreeGrafter"/>
</dbReference>
<keyword evidence="10" id="KW-1185">Reference proteome</keyword>
<comment type="caution">
    <text evidence="8">The sequence shown here is derived from an EMBL/GenBank/DDBJ whole genome shotgun (WGS) entry which is preliminary data.</text>
</comment>
<dbReference type="SUPFAM" id="SSF50405">
    <property type="entry name" value="Actin-crosslinking proteins"/>
    <property type="match status" value="1"/>
</dbReference>
<dbReference type="InterPro" id="IPR017853">
    <property type="entry name" value="GH"/>
</dbReference>
<evidence type="ECO:0000259" key="6">
    <source>
        <dbReference type="Pfam" id="PF00150"/>
    </source>
</evidence>
<evidence type="ECO:0008006" key="12">
    <source>
        <dbReference type="Google" id="ProtNLM"/>
    </source>
</evidence>
<evidence type="ECO:0000313" key="10">
    <source>
        <dbReference type="Proteomes" id="UP000636800"/>
    </source>
</evidence>
<dbReference type="OrthoDB" id="62120at2759"/>
<evidence type="ECO:0000256" key="1">
    <source>
        <dbReference type="ARBA" id="ARBA00005641"/>
    </source>
</evidence>
<dbReference type="GO" id="GO:0000272">
    <property type="term" value="P:polysaccharide catabolic process"/>
    <property type="evidence" value="ECO:0007669"/>
    <property type="project" value="InterPro"/>
</dbReference>
<reference evidence="10 11" key="1">
    <citation type="journal article" date="2020" name="Nat. Food">
        <title>A phased Vanilla planifolia genome enables genetic improvement of flavour and production.</title>
        <authorList>
            <person name="Hasing T."/>
            <person name="Tang H."/>
            <person name="Brym M."/>
            <person name="Khazi F."/>
            <person name="Huang T."/>
            <person name="Chambers A.H."/>
        </authorList>
    </citation>
    <scope>NUCLEOTIDE SEQUENCE [LARGE SCALE GENOMIC DNA]</scope>
    <source>
        <tissue evidence="8">Leaf</tissue>
    </source>
</reference>
<dbReference type="AlphaFoldDB" id="A0A835RQE0"/>
<name>A0A835RQE0_VANPL</name>
<gene>
    <name evidence="9" type="ORF">HPP92_006001</name>
    <name evidence="8" type="ORF">HPP92_006314</name>
</gene>
<keyword evidence="3 4" id="KW-0326">Glycosidase</keyword>
<proteinExistence type="inferred from homology"/>
<dbReference type="CDD" id="cd00257">
    <property type="entry name" value="beta-trefoil_FSCN-like"/>
    <property type="match status" value="1"/>
</dbReference>
<evidence type="ECO:0000256" key="3">
    <source>
        <dbReference type="ARBA" id="ARBA00023295"/>
    </source>
</evidence>
<feature type="domain" description="Glycoside hydrolase family 5" evidence="6">
    <location>
        <begin position="223"/>
        <end position="491"/>
    </location>
</feature>
<organism evidence="8 10">
    <name type="scientific">Vanilla planifolia</name>
    <name type="common">Vanilla</name>
    <dbReference type="NCBI Taxonomy" id="51239"/>
    <lineage>
        <taxon>Eukaryota</taxon>
        <taxon>Viridiplantae</taxon>
        <taxon>Streptophyta</taxon>
        <taxon>Embryophyta</taxon>
        <taxon>Tracheophyta</taxon>
        <taxon>Spermatophyta</taxon>
        <taxon>Magnoliopsida</taxon>
        <taxon>Liliopsida</taxon>
        <taxon>Asparagales</taxon>
        <taxon>Orchidaceae</taxon>
        <taxon>Vanilloideae</taxon>
        <taxon>Vanilleae</taxon>
        <taxon>Vanilla</taxon>
    </lineage>
</organism>
<evidence type="ECO:0000313" key="8">
    <source>
        <dbReference type="EMBL" id="KAG0492916.1"/>
    </source>
</evidence>
<dbReference type="Gene3D" id="2.80.10.50">
    <property type="match status" value="1"/>
</dbReference>
<protein>
    <recommendedName>
        <fullName evidence="12">Mannan endo-1,4-beta-mannosidase</fullName>
    </recommendedName>
</protein>
<comment type="similarity">
    <text evidence="1 4">Belongs to the glycosyl hydrolase 5 (cellulase A) family.</text>
</comment>
<dbReference type="Proteomes" id="UP000639772">
    <property type="component" value="Unassembled WGS sequence"/>
</dbReference>
<dbReference type="EMBL" id="JADCNL010000002">
    <property type="protein sequence ID" value="KAG0492916.1"/>
    <property type="molecule type" value="Genomic_DNA"/>
</dbReference>
<dbReference type="InterPro" id="IPR010431">
    <property type="entry name" value="Fascin"/>
</dbReference>
<keyword evidence="5" id="KW-0732">Signal</keyword>
<dbReference type="Pfam" id="PF00150">
    <property type="entry name" value="Cellulase"/>
    <property type="match status" value="1"/>
</dbReference>
<dbReference type="GO" id="GO:0004553">
    <property type="term" value="F:hydrolase activity, hydrolyzing O-glycosyl compounds"/>
    <property type="evidence" value="ECO:0007669"/>
    <property type="project" value="InterPro"/>
</dbReference>
<feature type="signal peptide" evidence="5">
    <location>
        <begin position="1"/>
        <end position="22"/>
    </location>
</feature>
<dbReference type="GO" id="GO:0015629">
    <property type="term" value="C:actin cytoskeleton"/>
    <property type="evidence" value="ECO:0007669"/>
    <property type="project" value="TreeGrafter"/>
</dbReference>
<dbReference type="GO" id="GO:0007163">
    <property type="term" value="P:establishment or maintenance of cell polarity"/>
    <property type="evidence" value="ECO:0007669"/>
    <property type="project" value="TreeGrafter"/>
</dbReference>
<feature type="domain" description="DUF7910" evidence="7">
    <location>
        <begin position="61"/>
        <end position="201"/>
    </location>
</feature>
<dbReference type="Gene3D" id="3.20.20.80">
    <property type="entry name" value="Glycosidases"/>
    <property type="match status" value="1"/>
</dbReference>
<dbReference type="InterPro" id="IPR057232">
    <property type="entry name" value="DUF7910"/>
</dbReference>
<dbReference type="PANTHER" id="PTHR10551:SF14">
    <property type="entry name" value="CELLULASE CONTAINING PROTEIN, EXPRESSED"/>
    <property type="match status" value="1"/>
</dbReference>